<feature type="transmembrane region" description="Helical" evidence="1">
    <location>
        <begin position="51"/>
        <end position="73"/>
    </location>
</feature>
<evidence type="ECO:0000313" key="2">
    <source>
        <dbReference type="EMBL" id="ACE04529.1"/>
    </source>
</evidence>
<accession>B3EKA2</accession>
<sequence length="82" mass="9558">MKPELKKNDQKKRLMKRLLQVVFVIAWLPILWLFLSATLGKALFALVGVAWFSHAVVVVCSLLFMFMAFRYFAAFSEKIFDK</sequence>
<dbReference type="AlphaFoldDB" id="B3EKA2"/>
<organism evidence="2">
    <name type="scientific">Chlorobium phaeobacteroides (strain BS1)</name>
    <dbReference type="NCBI Taxonomy" id="331678"/>
    <lineage>
        <taxon>Bacteria</taxon>
        <taxon>Pseudomonadati</taxon>
        <taxon>Chlorobiota</taxon>
        <taxon>Chlorobiia</taxon>
        <taxon>Chlorobiales</taxon>
        <taxon>Chlorobiaceae</taxon>
        <taxon>Chlorobium/Pelodictyon group</taxon>
        <taxon>Chlorobium</taxon>
    </lineage>
</organism>
<dbReference type="STRING" id="331678.Cphamn1_1608"/>
<reference evidence="2" key="1">
    <citation type="submission" date="2008-06" db="EMBL/GenBank/DDBJ databases">
        <title>Complete sequence of Chlorobium phaeobacteroides BS1.</title>
        <authorList>
            <consortium name="US DOE Joint Genome Institute"/>
            <person name="Lucas S."/>
            <person name="Copeland A."/>
            <person name="Lapidus A."/>
            <person name="Glavina del Rio T."/>
            <person name="Dalin E."/>
            <person name="Tice H."/>
            <person name="Bruce D."/>
            <person name="Goodwin L."/>
            <person name="Pitluck S."/>
            <person name="Schmutz J."/>
            <person name="Larimer F."/>
            <person name="Land M."/>
            <person name="Hauser L."/>
            <person name="Kyrpides N."/>
            <person name="Ovchinnikova G."/>
            <person name="Li T."/>
            <person name="Liu Z."/>
            <person name="Zhao F."/>
            <person name="Overmann J."/>
            <person name="Bryant D.A."/>
            <person name="Richardson P."/>
        </authorList>
    </citation>
    <scope>NUCLEOTIDE SEQUENCE [LARGE SCALE GENOMIC DNA]</scope>
    <source>
        <strain evidence="2">BS1</strain>
    </source>
</reference>
<protein>
    <submittedName>
        <fullName evidence="2">Uncharacterized protein</fullName>
    </submittedName>
</protein>
<keyword evidence="1" id="KW-0472">Membrane</keyword>
<feature type="transmembrane region" description="Helical" evidence="1">
    <location>
        <begin position="21"/>
        <end position="39"/>
    </location>
</feature>
<dbReference type="EMBL" id="CP001101">
    <property type="protein sequence ID" value="ACE04529.1"/>
    <property type="molecule type" value="Genomic_DNA"/>
</dbReference>
<dbReference type="HOGENOM" id="CLU_192975_0_0_10"/>
<keyword evidence="1" id="KW-1133">Transmembrane helix</keyword>
<gene>
    <name evidence="2" type="ordered locus">Cphamn1_1608</name>
</gene>
<name>B3EKA2_CHLPB</name>
<proteinExistence type="predicted"/>
<dbReference type="KEGG" id="cpb:Cphamn1_1608"/>
<keyword evidence="1" id="KW-0812">Transmembrane</keyword>
<evidence type="ECO:0000256" key="1">
    <source>
        <dbReference type="SAM" id="Phobius"/>
    </source>
</evidence>